<sequence length="68" mass="7777">MAFSYPQELVQQQRCLLATEKNILHRGFQNLCPRDNGLSIDTLSHRMTLDMGIAIGTTTDQVWSDPWI</sequence>
<proteinExistence type="predicted"/>
<dbReference type="AlphaFoldDB" id="A0A235EGC0"/>
<evidence type="ECO:0000313" key="2">
    <source>
        <dbReference type="Proteomes" id="UP000215441"/>
    </source>
</evidence>
<name>A0A235EGC0_9BURK</name>
<organism evidence="1 2">
    <name type="scientific">Acidovorax kalamii</name>
    <dbReference type="NCBI Taxonomy" id="2004485"/>
    <lineage>
        <taxon>Bacteria</taxon>
        <taxon>Pseudomonadati</taxon>
        <taxon>Pseudomonadota</taxon>
        <taxon>Betaproteobacteria</taxon>
        <taxon>Burkholderiales</taxon>
        <taxon>Comamonadaceae</taxon>
        <taxon>Acidovorax</taxon>
    </lineage>
</organism>
<accession>A0A235EGC0</accession>
<reference evidence="1 2" key="1">
    <citation type="submission" date="2017-07" db="EMBL/GenBank/DDBJ databases">
        <title>Acidovorax KNDSW TSA 6 genome sequence and assembly.</title>
        <authorList>
            <person name="Mayilraj S."/>
        </authorList>
    </citation>
    <scope>NUCLEOTIDE SEQUENCE [LARGE SCALE GENOMIC DNA]</scope>
    <source>
        <strain evidence="1 2">KNDSW-TSA6</strain>
    </source>
</reference>
<evidence type="ECO:0000313" key="1">
    <source>
        <dbReference type="EMBL" id="OYD48088.1"/>
    </source>
</evidence>
<keyword evidence="2" id="KW-1185">Reference proteome</keyword>
<dbReference type="Proteomes" id="UP000215441">
    <property type="component" value="Unassembled WGS sequence"/>
</dbReference>
<comment type="caution">
    <text evidence="1">The sequence shown here is derived from an EMBL/GenBank/DDBJ whole genome shotgun (WGS) entry which is preliminary data.</text>
</comment>
<gene>
    <name evidence="1" type="ORF">CBY09_21315</name>
</gene>
<dbReference type="EMBL" id="NOIG01000013">
    <property type="protein sequence ID" value="OYD48088.1"/>
    <property type="molecule type" value="Genomic_DNA"/>
</dbReference>
<protein>
    <submittedName>
        <fullName evidence="1">Uncharacterized protein</fullName>
    </submittedName>
</protein>